<dbReference type="EMBL" id="CAXLJM020000067">
    <property type="protein sequence ID" value="CAL8122202.1"/>
    <property type="molecule type" value="Genomic_DNA"/>
</dbReference>
<dbReference type="InterPro" id="IPR011009">
    <property type="entry name" value="Kinase-like_dom_sf"/>
</dbReference>
<gene>
    <name evidence="6" type="ORF">ODALV1_LOCUS19715</name>
</gene>
<dbReference type="InterPro" id="IPR050122">
    <property type="entry name" value="RTK"/>
</dbReference>
<feature type="domain" description="Protein kinase" evidence="5">
    <location>
        <begin position="528"/>
        <end position="811"/>
    </location>
</feature>
<dbReference type="SUPFAM" id="SSF56112">
    <property type="entry name" value="Protein kinase-like (PK-like)"/>
    <property type="match status" value="1"/>
</dbReference>
<proteinExistence type="predicted"/>
<evidence type="ECO:0000313" key="6">
    <source>
        <dbReference type="EMBL" id="CAL8122202.1"/>
    </source>
</evidence>
<organism evidence="6 7">
    <name type="scientific">Orchesella dallaii</name>
    <dbReference type="NCBI Taxonomy" id="48710"/>
    <lineage>
        <taxon>Eukaryota</taxon>
        <taxon>Metazoa</taxon>
        <taxon>Ecdysozoa</taxon>
        <taxon>Arthropoda</taxon>
        <taxon>Hexapoda</taxon>
        <taxon>Collembola</taxon>
        <taxon>Entomobryomorpha</taxon>
        <taxon>Entomobryoidea</taxon>
        <taxon>Orchesellidae</taxon>
        <taxon>Orchesellinae</taxon>
        <taxon>Orchesella</taxon>
    </lineage>
</organism>
<reference evidence="6 7" key="1">
    <citation type="submission" date="2024-08" db="EMBL/GenBank/DDBJ databases">
        <authorList>
            <person name="Cucini C."/>
            <person name="Frati F."/>
        </authorList>
    </citation>
    <scope>NUCLEOTIDE SEQUENCE [LARGE SCALE GENOMIC DNA]</scope>
</reference>
<dbReference type="CDD" id="cd00192">
    <property type="entry name" value="PTKc"/>
    <property type="match status" value="1"/>
</dbReference>
<evidence type="ECO:0000259" key="5">
    <source>
        <dbReference type="PROSITE" id="PS50011"/>
    </source>
</evidence>
<dbReference type="Pfam" id="PF07714">
    <property type="entry name" value="PK_Tyr_Ser-Thr"/>
    <property type="match status" value="1"/>
</dbReference>
<evidence type="ECO:0000256" key="2">
    <source>
        <dbReference type="ARBA" id="ARBA00051243"/>
    </source>
</evidence>
<dbReference type="Gene3D" id="3.30.200.20">
    <property type="entry name" value="Phosphorylase Kinase, domain 1"/>
    <property type="match status" value="1"/>
</dbReference>
<comment type="catalytic activity">
    <reaction evidence="2">
        <text>L-tyrosyl-[protein] + ATP = O-phospho-L-tyrosyl-[protein] + ADP + H(+)</text>
        <dbReference type="Rhea" id="RHEA:10596"/>
        <dbReference type="Rhea" id="RHEA-COMP:10136"/>
        <dbReference type="Rhea" id="RHEA-COMP:20101"/>
        <dbReference type="ChEBI" id="CHEBI:15378"/>
        <dbReference type="ChEBI" id="CHEBI:30616"/>
        <dbReference type="ChEBI" id="CHEBI:46858"/>
        <dbReference type="ChEBI" id="CHEBI:61978"/>
        <dbReference type="ChEBI" id="CHEBI:456216"/>
        <dbReference type="EC" id="2.7.10.1"/>
    </reaction>
</comment>
<dbReference type="PROSITE" id="PS00109">
    <property type="entry name" value="PROTEIN_KINASE_TYR"/>
    <property type="match status" value="1"/>
</dbReference>
<dbReference type="InterPro" id="IPR000719">
    <property type="entry name" value="Prot_kinase_dom"/>
</dbReference>
<dbReference type="PANTHER" id="PTHR24416:SF600">
    <property type="entry name" value="PDGF- AND VEGF-RECEPTOR RELATED, ISOFORM J"/>
    <property type="match status" value="1"/>
</dbReference>
<protein>
    <recommendedName>
        <fullName evidence="5">Protein kinase domain-containing protein</fullName>
    </recommendedName>
</protein>
<sequence length="834" mass="92826">MMHIKKEEIIRNKSKPGDKKVFTNKIAERLFSSEVEKTLRMIQNNMIWKVISLLLVFNGVRKVECQGGIVFEPFVRNADDPDYSNTYKKNDVKVMLELISQNKFHYVSTLSVGAPNEPFKPNSTIQRCSSNVHAAVAAAELNKSKQRHLLSIYQGLFLSYMKQLETEIEVAFEVAALANKIYERTVPALVLTQSSFWQISDRPEIVKNIFERAQTSGLQLGARISDCEGSVPGLDSHHQKTLRLFHFIICERTPINVTTILQGPQLFKEGIAADIMKVENAIQGMGIETKVILETGWPGEIHLGELATVSDMFHFWKLIEEWARSGKRMVFMNEAFDNPWRDLKTVEKIENSVAIPRTLSVWGGHYGLWKHLETRDNSRNAYVPKVENSGPNGSGGDAIGRDLGGGGGGAVACADAGNGVNACAGAGGGDSAVATATAHFNSGNESKGNAGVIIGSVLGSVVLMLIILIALLSRRVKKLKKRSLSKIEIQQFLDGSLSNQENVESGETFWARGAYNRELELEKHSFSIDKAVPLGSGAFGSVYKGRICNSGSEYEVAFKTTRPACPAFALRGLLSEIKILSHLGKHDNIVSICGAYTAELDKGVAYVATELCSNGSLEKFLRVNRANDFNYVTSENQASSPVVLNELQLFRWTLEIAEGMEYISSKNVIHADLAARNVLLTDGLTAKITDFGLSRRLYEYTEYVKQKQEPLPWRWMAVESLKRLEFSTKSDVWAYGITLWEIWSLGDIPYPGRSWDPDFVLELENGLRNTKPSGASCDIYDIMVSCWNLNPTRRPPFEDIKLELKSAMEFMKANNSRNSVEYIQLVEMDVNNAD</sequence>
<evidence type="ECO:0000256" key="3">
    <source>
        <dbReference type="PROSITE-ProRule" id="PRU10141"/>
    </source>
</evidence>
<keyword evidence="4" id="KW-0472">Membrane</keyword>
<name>A0ABP1R8F7_9HEXA</name>
<comment type="subcellular location">
    <subcellularLocation>
        <location evidence="1">Membrane</location>
        <topology evidence="1">Single-pass membrane protein</topology>
    </subcellularLocation>
</comment>
<keyword evidence="4" id="KW-1133">Transmembrane helix</keyword>
<feature type="binding site" evidence="3">
    <location>
        <position position="559"/>
    </location>
    <ligand>
        <name>ATP</name>
        <dbReference type="ChEBI" id="CHEBI:30616"/>
    </ligand>
</feature>
<dbReference type="Proteomes" id="UP001642540">
    <property type="component" value="Unassembled WGS sequence"/>
</dbReference>
<keyword evidence="3" id="KW-0547">Nucleotide-binding</keyword>
<comment type="caution">
    <text evidence="6">The sequence shown here is derived from an EMBL/GenBank/DDBJ whole genome shotgun (WGS) entry which is preliminary data.</text>
</comment>
<dbReference type="PANTHER" id="PTHR24416">
    <property type="entry name" value="TYROSINE-PROTEIN KINASE RECEPTOR"/>
    <property type="match status" value="1"/>
</dbReference>
<keyword evidence="3" id="KW-0067">ATP-binding</keyword>
<dbReference type="PROSITE" id="PS50011">
    <property type="entry name" value="PROTEIN_KINASE_DOM"/>
    <property type="match status" value="1"/>
</dbReference>
<evidence type="ECO:0000256" key="1">
    <source>
        <dbReference type="ARBA" id="ARBA00004167"/>
    </source>
</evidence>
<keyword evidence="7" id="KW-1185">Reference proteome</keyword>
<dbReference type="PRINTS" id="PR00109">
    <property type="entry name" value="TYRKINASE"/>
</dbReference>
<dbReference type="Gene3D" id="1.10.510.10">
    <property type="entry name" value="Transferase(Phosphotransferase) domain 1"/>
    <property type="match status" value="1"/>
</dbReference>
<keyword evidence="4" id="KW-0812">Transmembrane</keyword>
<accession>A0ABP1R8F7</accession>
<feature type="transmembrane region" description="Helical" evidence="4">
    <location>
        <begin position="450"/>
        <end position="472"/>
    </location>
</feature>
<evidence type="ECO:0000313" key="7">
    <source>
        <dbReference type="Proteomes" id="UP001642540"/>
    </source>
</evidence>
<evidence type="ECO:0000256" key="4">
    <source>
        <dbReference type="SAM" id="Phobius"/>
    </source>
</evidence>
<dbReference type="InterPro" id="IPR001245">
    <property type="entry name" value="Ser-Thr/Tyr_kinase_cat_dom"/>
</dbReference>
<dbReference type="InterPro" id="IPR008266">
    <property type="entry name" value="Tyr_kinase_AS"/>
</dbReference>
<dbReference type="InterPro" id="IPR017441">
    <property type="entry name" value="Protein_kinase_ATP_BS"/>
</dbReference>
<dbReference type="PROSITE" id="PS00107">
    <property type="entry name" value="PROTEIN_KINASE_ATP"/>
    <property type="match status" value="1"/>
</dbReference>